<evidence type="ECO:0000313" key="5">
    <source>
        <dbReference type="Proteomes" id="UP000009881"/>
    </source>
</evidence>
<dbReference type="Gene3D" id="1.10.101.10">
    <property type="entry name" value="PGBD-like superfamily/PGBD"/>
    <property type="match status" value="4"/>
</dbReference>
<feature type="domain" description="Peptidoglycan binding-like" evidence="3">
    <location>
        <begin position="201"/>
        <end position="251"/>
    </location>
</feature>
<sequence>MKIALTASAAALAAALSATAAPPGALAQSQGQTQWSAGERTAAQRTETYSTADIQRALSAAGYNPGPIDGIMGRGTRSAIQAFQRDNNLSVTGSPNTALYRALERQGYLTARMASPPAIDDEVARVREIERGLARAGYDPGTIDGRMDWETRSAIRALQRDAGLRATGEMDTRTLTALRDRAGRLADEPRTTAGDTVNPALVEDVQLALKRRGYENLSITGELDARTRAAIRDVQREMNLPPTGQPSAELLVLIEDPPVDEPAPSRTPDNVVEQIEIALTNKGYTVGPINERVEPETADAIRTYQEQRGLPVDGQPTEELLADLRQSDIQAPEAGPQQAEDPTQQLFRLLGERALREIQER</sequence>
<dbReference type="InterPro" id="IPR036365">
    <property type="entry name" value="PGBD-like_sf"/>
</dbReference>
<comment type="caution">
    <text evidence="4">The sequence shown here is derived from an EMBL/GenBank/DDBJ whole genome shotgun (WGS) entry which is preliminary data.</text>
</comment>
<feature type="domain" description="Peptidoglycan binding-like" evidence="3">
    <location>
        <begin position="271"/>
        <end position="322"/>
    </location>
</feature>
<dbReference type="Pfam" id="PF01471">
    <property type="entry name" value="PG_binding_1"/>
    <property type="match status" value="4"/>
</dbReference>
<dbReference type="SUPFAM" id="SSF47090">
    <property type="entry name" value="PGBD-like"/>
    <property type="match status" value="4"/>
</dbReference>
<feature type="region of interest" description="Disordered" evidence="1">
    <location>
        <begin position="27"/>
        <end position="48"/>
    </location>
</feature>
<feature type="domain" description="Peptidoglycan binding-like" evidence="3">
    <location>
        <begin position="53"/>
        <end position="103"/>
    </location>
</feature>
<dbReference type="OrthoDB" id="2080452at2"/>
<accession>K9HG76</accession>
<dbReference type="RefSeq" id="WP_009540949.1">
    <property type="nucleotide sequence ID" value="NZ_ANHY01000012.1"/>
</dbReference>
<evidence type="ECO:0000259" key="3">
    <source>
        <dbReference type="Pfam" id="PF01471"/>
    </source>
</evidence>
<feature type="domain" description="Peptidoglycan binding-like" evidence="3">
    <location>
        <begin position="124"/>
        <end position="178"/>
    </location>
</feature>
<dbReference type="EMBL" id="ANHY01000012">
    <property type="protein sequence ID" value="EKV29468.1"/>
    <property type="molecule type" value="Genomic_DNA"/>
</dbReference>
<dbReference type="PATRIC" id="fig|1238182.3.peg.2505"/>
<evidence type="ECO:0000256" key="2">
    <source>
        <dbReference type="SAM" id="SignalP"/>
    </source>
</evidence>
<keyword evidence="2" id="KW-0732">Signal</keyword>
<name>K9HG76_9PROT</name>
<keyword evidence="5" id="KW-1185">Reference proteome</keyword>
<organism evidence="4 5">
    <name type="scientific">Caenispirillum salinarum AK4</name>
    <dbReference type="NCBI Taxonomy" id="1238182"/>
    <lineage>
        <taxon>Bacteria</taxon>
        <taxon>Pseudomonadati</taxon>
        <taxon>Pseudomonadota</taxon>
        <taxon>Alphaproteobacteria</taxon>
        <taxon>Rhodospirillales</taxon>
        <taxon>Novispirillaceae</taxon>
        <taxon>Caenispirillum</taxon>
    </lineage>
</organism>
<dbReference type="AlphaFoldDB" id="K9HG76"/>
<feature type="signal peptide" evidence="2">
    <location>
        <begin position="1"/>
        <end position="20"/>
    </location>
</feature>
<dbReference type="InterPro" id="IPR036366">
    <property type="entry name" value="PGBDSf"/>
</dbReference>
<gene>
    <name evidence="4" type="ORF">C882_0290</name>
</gene>
<protein>
    <recommendedName>
        <fullName evidence="3">Peptidoglycan binding-like domain-containing protein</fullName>
    </recommendedName>
</protein>
<feature type="chain" id="PRO_5003929973" description="Peptidoglycan binding-like domain-containing protein" evidence="2">
    <location>
        <begin position="21"/>
        <end position="361"/>
    </location>
</feature>
<dbReference type="eggNOG" id="COG3409">
    <property type="taxonomic scope" value="Bacteria"/>
</dbReference>
<reference evidence="4 5" key="1">
    <citation type="journal article" date="2013" name="Genome Announc.">
        <title>Draft Genome Sequence of an Alphaproteobacterium, Caenispirillum salinarum AK4(T), Isolated from a Solar Saltern.</title>
        <authorList>
            <person name="Khatri I."/>
            <person name="Singh A."/>
            <person name="Korpole S."/>
            <person name="Pinnaka A.K."/>
            <person name="Subramanian S."/>
        </authorList>
    </citation>
    <scope>NUCLEOTIDE SEQUENCE [LARGE SCALE GENOMIC DNA]</scope>
    <source>
        <strain evidence="4 5">AK4</strain>
    </source>
</reference>
<dbReference type="Proteomes" id="UP000009881">
    <property type="component" value="Unassembled WGS sequence"/>
</dbReference>
<proteinExistence type="predicted"/>
<dbReference type="STRING" id="1238182.C882_0290"/>
<feature type="region of interest" description="Disordered" evidence="1">
    <location>
        <begin position="321"/>
        <end position="344"/>
    </location>
</feature>
<dbReference type="InterPro" id="IPR002477">
    <property type="entry name" value="Peptidoglycan-bd-like"/>
</dbReference>
<evidence type="ECO:0000313" key="4">
    <source>
        <dbReference type="EMBL" id="EKV29468.1"/>
    </source>
</evidence>
<evidence type="ECO:0000256" key="1">
    <source>
        <dbReference type="SAM" id="MobiDB-lite"/>
    </source>
</evidence>